<dbReference type="AlphaFoldDB" id="A0AAD4BZ47"/>
<proteinExistence type="predicted"/>
<evidence type="ECO:0000313" key="1">
    <source>
        <dbReference type="EMBL" id="KAF8443969.1"/>
    </source>
</evidence>
<name>A0AAD4BZ47_BOLED</name>
<comment type="caution">
    <text evidence="1">The sequence shown here is derived from an EMBL/GenBank/DDBJ whole genome shotgun (WGS) entry which is preliminary data.</text>
</comment>
<dbReference type="Proteomes" id="UP001194468">
    <property type="component" value="Unassembled WGS sequence"/>
</dbReference>
<reference evidence="1" key="1">
    <citation type="submission" date="2019-10" db="EMBL/GenBank/DDBJ databases">
        <authorList>
            <consortium name="DOE Joint Genome Institute"/>
            <person name="Kuo A."/>
            <person name="Miyauchi S."/>
            <person name="Kiss E."/>
            <person name="Drula E."/>
            <person name="Kohler A."/>
            <person name="Sanchez-Garcia M."/>
            <person name="Andreopoulos B."/>
            <person name="Barry K.W."/>
            <person name="Bonito G."/>
            <person name="Buee M."/>
            <person name="Carver A."/>
            <person name="Chen C."/>
            <person name="Cichocki N."/>
            <person name="Clum A."/>
            <person name="Culley D."/>
            <person name="Crous P.W."/>
            <person name="Fauchery L."/>
            <person name="Girlanda M."/>
            <person name="Hayes R."/>
            <person name="Keri Z."/>
            <person name="LaButti K."/>
            <person name="Lipzen A."/>
            <person name="Lombard V."/>
            <person name="Magnuson J."/>
            <person name="Maillard F."/>
            <person name="Morin E."/>
            <person name="Murat C."/>
            <person name="Nolan M."/>
            <person name="Ohm R."/>
            <person name="Pangilinan J."/>
            <person name="Pereira M."/>
            <person name="Perotto S."/>
            <person name="Peter M."/>
            <person name="Riley R."/>
            <person name="Sitrit Y."/>
            <person name="Stielow B."/>
            <person name="Szollosi G."/>
            <person name="Zifcakova L."/>
            <person name="Stursova M."/>
            <person name="Spatafora J.W."/>
            <person name="Tedersoo L."/>
            <person name="Vaario L.-M."/>
            <person name="Yamada A."/>
            <person name="Yan M."/>
            <person name="Wang P."/>
            <person name="Xu J."/>
            <person name="Bruns T."/>
            <person name="Baldrian P."/>
            <person name="Vilgalys R."/>
            <person name="Henrissat B."/>
            <person name="Grigoriev I.V."/>
            <person name="Hibbett D."/>
            <person name="Nagy L.G."/>
            <person name="Martin F.M."/>
        </authorList>
    </citation>
    <scope>NUCLEOTIDE SEQUENCE</scope>
    <source>
        <strain evidence="1">BED1</strain>
    </source>
</reference>
<sequence length="160" mass="17897">MHLYTLWTAVCSTVRAKWHGHGTSYLAQLSSWPSVINPYSNPTATRLDHYTVNGSRTTRQATEPAMAAEDHPEMPIQVNVNHDTPSRTEACCRNKPQCGFQHGPSVKKPRKERSCTYCRSIECNARWNVAKCAVKKHHLSRAINLQSATNVASGSGTHRR</sequence>
<gene>
    <name evidence="1" type="ORF">L210DRAFT_3533287</name>
</gene>
<organism evidence="1 2">
    <name type="scientific">Boletus edulis BED1</name>
    <dbReference type="NCBI Taxonomy" id="1328754"/>
    <lineage>
        <taxon>Eukaryota</taxon>
        <taxon>Fungi</taxon>
        <taxon>Dikarya</taxon>
        <taxon>Basidiomycota</taxon>
        <taxon>Agaricomycotina</taxon>
        <taxon>Agaricomycetes</taxon>
        <taxon>Agaricomycetidae</taxon>
        <taxon>Boletales</taxon>
        <taxon>Boletineae</taxon>
        <taxon>Boletaceae</taxon>
        <taxon>Boletoideae</taxon>
        <taxon>Boletus</taxon>
    </lineage>
</organism>
<reference evidence="1" key="2">
    <citation type="journal article" date="2020" name="Nat. Commun.">
        <title>Large-scale genome sequencing of mycorrhizal fungi provides insights into the early evolution of symbiotic traits.</title>
        <authorList>
            <person name="Miyauchi S."/>
            <person name="Kiss E."/>
            <person name="Kuo A."/>
            <person name="Drula E."/>
            <person name="Kohler A."/>
            <person name="Sanchez-Garcia M."/>
            <person name="Morin E."/>
            <person name="Andreopoulos B."/>
            <person name="Barry K.W."/>
            <person name="Bonito G."/>
            <person name="Buee M."/>
            <person name="Carver A."/>
            <person name="Chen C."/>
            <person name="Cichocki N."/>
            <person name="Clum A."/>
            <person name="Culley D."/>
            <person name="Crous P.W."/>
            <person name="Fauchery L."/>
            <person name="Girlanda M."/>
            <person name="Hayes R.D."/>
            <person name="Keri Z."/>
            <person name="LaButti K."/>
            <person name="Lipzen A."/>
            <person name="Lombard V."/>
            <person name="Magnuson J."/>
            <person name="Maillard F."/>
            <person name="Murat C."/>
            <person name="Nolan M."/>
            <person name="Ohm R.A."/>
            <person name="Pangilinan J."/>
            <person name="Pereira M.F."/>
            <person name="Perotto S."/>
            <person name="Peter M."/>
            <person name="Pfister S."/>
            <person name="Riley R."/>
            <person name="Sitrit Y."/>
            <person name="Stielow J.B."/>
            <person name="Szollosi G."/>
            <person name="Zifcakova L."/>
            <person name="Stursova M."/>
            <person name="Spatafora J.W."/>
            <person name="Tedersoo L."/>
            <person name="Vaario L.M."/>
            <person name="Yamada A."/>
            <person name="Yan M."/>
            <person name="Wang P."/>
            <person name="Xu J."/>
            <person name="Bruns T."/>
            <person name="Baldrian P."/>
            <person name="Vilgalys R."/>
            <person name="Dunand C."/>
            <person name="Henrissat B."/>
            <person name="Grigoriev I.V."/>
            <person name="Hibbett D."/>
            <person name="Nagy L.G."/>
            <person name="Martin F.M."/>
        </authorList>
    </citation>
    <scope>NUCLEOTIDE SEQUENCE</scope>
    <source>
        <strain evidence="1">BED1</strain>
    </source>
</reference>
<evidence type="ECO:0000313" key="2">
    <source>
        <dbReference type="Proteomes" id="UP001194468"/>
    </source>
</evidence>
<dbReference type="EMBL" id="WHUW01000007">
    <property type="protein sequence ID" value="KAF8443969.1"/>
    <property type="molecule type" value="Genomic_DNA"/>
</dbReference>
<accession>A0AAD4BZ47</accession>
<keyword evidence="2" id="KW-1185">Reference proteome</keyword>
<protein>
    <submittedName>
        <fullName evidence="1">Uncharacterized protein</fullName>
    </submittedName>
</protein>